<evidence type="ECO:0000313" key="3">
    <source>
        <dbReference type="Proteomes" id="UP000320791"/>
    </source>
</evidence>
<sequence length="206" mass="21714">MHNATPSDVGRGTLIFAVGLVLVLLCWSGLVYRYVQPGFVLVVLLAGLALVTLGGAVLWRAVQDIGMGHGSRAAVLLLVPVVLLAVAAPGPLLPAARRVTVVGSSAAELPKLHDGINDMTVVDFPHYQDIDGKRVRMIGQVTEVDGGWLLTRYRVLCCAADATLHGVRMRGAKPSADWVVVTGVVKQGAVNVENAAPIAAPERPYL</sequence>
<dbReference type="RefSeq" id="WP_146324045.1">
    <property type="nucleotide sequence ID" value="NZ_BAABLR010000024.1"/>
</dbReference>
<feature type="transmembrane region" description="Helical" evidence="1">
    <location>
        <begin position="74"/>
        <end position="93"/>
    </location>
</feature>
<evidence type="ECO:0000256" key="1">
    <source>
        <dbReference type="SAM" id="Phobius"/>
    </source>
</evidence>
<dbReference type="EMBL" id="VOHM01000008">
    <property type="protein sequence ID" value="TWT26601.1"/>
    <property type="molecule type" value="Genomic_DNA"/>
</dbReference>
<dbReference type="AlphaFoldDB" id="A0A5C5UIQ3"/>
<keyword evidence="3" id="KW-1185">Reference proteome</keyword>
<dbReference type="Proteomes" id="UP000320791">
    <property type="component" value="Unassembled WGS sequence"/>
</dbReference>
<evidence type="ECO:0000313" key="2">
    <source>
        <dbReference type="EMBL" id="TWT26601.1"/>
    </source>
</evidence>
<keyword evidence="1" id="KW-0812">Transmembrane</keyword>
<feature type="transmembrane region" description="Helical" evidence="1">
    <location>
        <begin position="38"/>
        <end position="62"/>
    </location>
</feature>
<name>A0A5C5UIQ3_9CORY</name>
<protein>
    <recommendedName>
        <fullName evidence="4">TIGR03943 family protein</fullName>
    </recommendedName>
</protein>
<keyword evidence="1" id="KW-1133">Transmembrane helix</keyword>
<dbReference type="OrthoDB" id="359029at2"/>
<reference evidence="2 3" key="1">
    <citation type="submission" date="2019-08" db="EMBL/GenBank/DDBJ databases">
        <authorList>
            <person name="Lei W."/>
        </authorList>
    </citation>
    <scope>NUCLEOTIDE SEQUENCE [LARGE SCALE GENOMIC DNA]</scope>
    <source>
        <strain evidence="2 3">CCUG 58627</strain>
    </source>
</reference>
<accession>A0A5C5UIQ3</accession>
<feature type="transmembrane region" description="Helical" evidence="1">
    <location>
        <begin position="12"/>
        <end position="32"/>
    </location>
</feature>
<keyword evidence="1" id="KW-0472">Membrane</keyword>
<comment type="caution">
    <text evidence="2">The sequence shown here is derived from an EMBL/GenBank/DDBJ whole genome shotgun (WGS) entry which is preliminary data.</text>
</comment>
<organism evidence="2 3">
    <name type="scientific">Corynebacterium canis</name>
    <dbReference type="NCBI Taxonomy" id="679663"/>
    <lineage>
        <taxon>Bacteria</taxon>
        <taxon>Bacillati</taxon>
        <taxon>Actinomycetota</taxon>
        <taxon>Actinomycetes</taxon>
        <taxon>Mycobacteriales</taxon>
        <taxon>Corynebacteriaceae</taxon>
        <taxon>Corynebacterium</taxon>
    </lineage>
</organism>
<evidence type="ECO:0008006" key="4">
    <source>
        <dbReference type="Google" id="ProtNLM"/>
    </source>
</evidence>
<gene>
    <name evidence="2" type="ORF">FRX94_05060</name>
</gene>
<proteinExistence type="predicted"/>